<proteinExistence type="predicted"/>
<keyword evidence="2" id="KW-1185">Reference proteome</keyword>
<organism evidence="1 2">
    <name type="scientific">Eruca vesicaria subsp. sativa</name>
    <name type="common">Garden rocket</name>
    <name type="synonym">Eruca sativa</name>
    <dbReference type="NCBI Taxonomy" id="29727"/>
    <lineage>
        <taxon>Eukaryota</taxon>
        <taxon>Viridiplantae</taxon>
        <taxon>Streptophyta</taxon>
        <taxon>Embryophyta</taxon>
        <taxon>Tracheophyta</taxon>
        <taxon>Spermatophyta</taxon>
        <taxon>Magnoliopsida</taxon>
        <taxon>eudicotyledons</taxon>
        <taxon>Gunneridae</taxon>
        <taxon>Pentapetalae</taxon>
        <taxon>rosids</taxon>
        <taxon>malvids</taxon>
        <taxon>Brassicales</taxon>
        <taxon>Brassicaceae</taxon>
        <taxon>Brassiceae</taxon>
        <taxon>Eruca</taxon>
    </lineage>
</organism>
<gene>
    <name evidence="1" type="ORF">ERUC_LOCUS12550</name>
</gene>
<evidence type="ECO:0000313" key="1">
    <source>
        <dbReference type="EMBL" id="CAH8332175.1"/>
    </source>
</evidence>
<evidence type="ECO:0000313" key="2">
    <source>
        <dbReference type="Proteomes" id="UP001642260"/>
    </source>
</evidence>
<sequence length="93" mass="11221">MNKRKKKKNSETNQRLLFQKNRKVLLQNFIKLCSGKSKSNQNYFQTRRCWKDEIPEHLRLQMKAFIELAFSPGVNEFYMIDVAKELKKIEKLI</sequence>
<accession>A0ABC8JU55</accession>
<name>A0ABC8JU55_ERUVS</name>
<dbReference type="EMBL" id="CAKOAT010118821">
    <property type="protein sequence ID" value="CAH8332175.1"/>
    <property type="molecule type" value="Genomic_DNA"/>
</dbReference>
<dbReference type="AlphaFoldDB" id="A0ABC8JU55"/>
<dbReference type="Proteomes" id="UP001642260">
    <property type="component" value="Unassembled WGS sequence"/>
</dbReference>
<protein>
    <submittedName>
        <fullName evidence="1">Uncharacterized protein</fullName>
    </submittedName>
</protein>
<reference evidence="1 2" key="1">
    <citation type="submission" date="2022-03" db="EMBL/GenBank/DDBJ databases">
        <authorList>
            <person name="Macdonald S."/>
            <person name="Ahmed S."/>
            <person name="Newling K."/>
        </authorList>
    </citation>
    <scope>NUCLEOTIDE SEQUENCE [LARGE SCALE GENOMIC DNA]</scope>
</reference>
<comment type="caution">
    <text evidence="1">The sequence shown here is derived from an EMBL/GenBank/DDBJ whole genome shotgun (WGS) entry which is preliminary data.</text>
</comment>